<dbReference type="EMBL" id="LR862141">
    <property type="protein sequence ID" value="CAD1821375.1"/>
    <property type="molecule type" value="Genomic_DNA"/>
</dbReference>
<gene>
    <name evidence="2" type="ORF">CB5_LOCUS4586</name>
</gene>
<dbReference type="AlphaFoldDB" id="A0A6V7NS28"/>
<dbReference type="InterPro" id="IPR012340">
    <property type="entry name" value="NA-bd_OB-fold"/>
</dbReference>
<accession>A0A6V7NS28</accession>
<protein>
    <recommendedName>
        <fullName evidence="3">Replication factor A C-terminal domain-containing protein</fullName>
    </recommendedName>
</protein>
<evidence type="ECO:0000313" key="2">
    <source>
        <dbReference type="EMBL" id="CAD1821375.1"/>
    </source>
</evidence>
<feature type="compositionally biased region" description="Pro residues" evidence="1">
    <location>
        <begin position="1"/>
        <end position="16"/>
    </location>
</feature>
<evidence type="ECO:0008006" key="3">
    <source>
        <dbReference type="Google" id="ProtNLM"/>
    </source>
</evidence>
<proteinExistence type="predicted"/>
<feature type="region of interest" description="Disordered" evidence="1">
    <location>
        <begin position="1"/>
        <end position="32"/>
    </location>
</feature>
<name>A0A6V7NS28_ANACO</name>
<dbReference type="Gene3D" id="2.40.50.140">
    <property type="entry name" value="Nucleic acid-binding proteins"/>
    <property type="match status" value="1"/>
</dbReference>
<organism evidence="2">
    <name type="scientific">Ananas comosus var. bracteatus</name>
    <name type="common">red pineapple</name>
    <dbReference type="NCBI Taxonomy" id="296719"/>
    <lineage>
        <taxon>Eukaryota</taxon>
        <taxon>Viridiplantae</taxon>
        <taxon>Streptophyta</taxon>
        <taxon>Embryophyta</taxon>
        <taxon>Tracheophyta</taxon>
        <taxon>Spermatophyta</taxon>
        <taxon>Magnoliopsida</taxon>
        <taxon>Liliopsida</taxon>
        <taxon>Poales</taxon>
        <taxon>Bromeliaceae</taxon>
        <taxon>Bromelioideae</taxon>
        <taxon>Ananas</taxon>
    </lineage>
</organism>
<sequence>MAFPLPSPMLPRPPPSLTESGSSRISPLERRSGERSIYKLHLLVKDESGSATFVVFDREAEKLTKDTDKKLLIENEDKEKYLYNKDGQIIGCKQDEATGEIFSTKRIKKK</sequence>
<evidence type="ECO:0000256" key="1">
    <source>
        <dbReference type="SAM" id="MobiDB-lite"/>
    </source>
</evidence>
<reference evidence="2" key="1">
    <citation type="submission" date="2020-07" db="EMBL/GenBank/DDBJ databases">
        <authorList>
            <person name="Lin J."/>
        </authorList>
    </citation>
    <scope>NUCLEOTIDE SEQUENCE</scope>
</reference>